<dbReference type="NCBIfam" id="TIGR01352">
    <property type="entry name" value="tonB_Cterm"/>
    <property type="match status" value="1"/>
</dbReference>
<dbReference type="RefSeq" id="WP_077926444.1">
    <property type="nucleotide sequence ID" value="NZ_BAABKE010000008.1"/>
</dbReference>
<evidence type="ECO:0000313" key="13">
    <source>
        <dbReference type="EMBL" id="GAA5103155.1"/>
    </source>
</evidence>
<dbReference type="PROSITE" id="PS52015">
    <property type="entry name" value="TONB_CTD"/>
    <property type="match status" value="1"/>
</dbReference>
<feature type="region of interest" description="Disordered" evidence="10">
    <location>
        <begin position="107"/>
        <end position="127"/>
    </location>
</feature>
<feature type="transmembrane region" description="Helical" evidence="11">
    <location>
        <begin position="7"/>
        <end position="25"/>
    </location>
</feature>
<proteinExistence type="inferred from homology"/>
<feature type="compositionally biased region" description="Polar residues" evidence="10">
    <location>
        <begin position="109"/>
        <end position="118"/>
    </location>
</feature>
<evidence type="ECO:0000256" key="5">
    <source>
        <dbReference type="ARBA" id="ARBA00022519"/>
    </source>
</evidence>
<dbReference type="Proteomes" id="UP001500631">
    <property type="component" value="Unassembled WGS sequence"/>
</dbReference>
<evidence type="ECO:0000256" key="6">
    <source>
        <dbReference type="ARBA" id="ARBA00022692"/>
    </source>
</evidence>
<dbReference type="InterPro" id="IPR037682">
    <property type="entry name" value="TonB_C"/>
</dbReference>
<dbReference type="Gene3D" id="3.30.1150.10">
    <property type="match status" value="1"/>
</dbReference>
<dbReference type="EMBL" id="BAABKE010000008">
    <property type="protein sequence ID" value="GAA5103155.1"/>
    <property type="molecule type" value="Genomic_DNA"/>
</dbReference>
<comment type="caution">
    <text evidence="13">The sequence shown here is derived from an EMBL/GenBank/DDBJ whole genome shotgun (WGS) entry which is preliminary data.</text>
</comment>
<sequence>MFKISNIVLFVIVALGHCGIIYIVLSSPEKQYEQKLVIAGTILEMTVLNVMEAAPPEEKVVEQTKEAPKILTTEKSDVEIDNPVESLKEKVIQAPVKPKIVPKKNIANQNRNKNTAQIQPKKAGQAIQSQAFMAPTHEGKALGNRKPKYPELSLRRKEEGRVTLKAKVLASGRAESVSIHKSSGYPRLDNAAQKAAQNYRYKPAEQNGQKVSYDYFFTVTFSIKNM</sequence>
<dbReference type="InterPro" id="IPR051045">
    <property type="entry name" value="TonB-dependent_transducer"/>
</dbReference>
<accession>A0ABP9MWE4</accession>
<organism evidence="13 14">
    <name type="scientific">Wohlfahrtiimonas larvae</name>
    <dbReference type="NCBI Taxonomy" id="1157986"/>
    <lineage>
        <taxon>Bacteria</taxon>
        <taxon>Pseudomonadati</taxon>
        <taxon>Pseudomonadota</taxon>
        <taxon>Gammaproteobacteria</taxon>
        <taxon>Cardiobacteriales</taxon>
        <taxon>Ignatzschineriaceae</taxon>
        <taxon>Wohlfahrtiimonas</taxon>
    </lineage>
</organism>
<evidence type="ECO:0000256" key="4">
    <source>
        <dbReference type="ARBA" id="ARBA00022475"/>
    </source>
</evidence>
<evidence type="ECO:0000259" key="12">
    <source>
        <dbReference type="PROSITE" id="PS52015"/>
    </source>
</evidence>
<keyword evidence="14" id="KW-1185">Reference proteome</keyword>
<reference evidence="14" key="1">
    <citation type="journal article" date="2019" name="Int. J. Syst. Evol. Microbiol.">
        <title>The Global Catalogue of Microorganisms (GCM) 10K type strain sequencing project: providing services to taxonomists for standard genome sequencing and annotation.</title>
        <authorList>
            <consortium name="The Broad Institute Genomics Platform"/>
            <consortium name="The Broad Institute Genome Sequencing Center for Infectious Disease"/>
            <person name="Wu L."/>
            <person name="Ma J."/>
        </authorList>
    </citation>
    <scope>NUCLEOTIDE SEQUENCE [LARGE SCALE GENOMIC DNA]</scope>
    <source>
        <strain evidence="14">JCM 18424</strain>
    </source>
</reference>
<keyword evidence="8 11" id="KW-1133">Transmembrane helix</keyword>
<dbReference type="Pfam" id="PF03544">
    <property type="entry name" value="TonB_C"/>
    <property type="match status" value="1"/>
</dbReference>
<dbReference type="SUPFAM" id="SSF74653">
    <property type="entry name" value="TolA/TonB C-terminal domain"/>
    <property type="match status" value="1"/>
</dbReference>
<keyword evidence="3" id="KW-0813">Transport</keyword>
<evidence type="ECO:0000256" key="8">
    <source>
        <dbReference type="ARBA" id="ARBA00022989"/>
    </source>
</evidence>
<keyword evidence="9 11" id="KW-0472">Membrane</keyword>
<evidence type="ECO:0000256" key="3">
    <source>
        <dbReference type="ARBA" id="ARBA00022448"/>
    </source>
</evidence>
<evidence type="ECO:0000256" key="10">
    <source>
        <dbReference type="SAM" id="MobiDB-lite"/>
    </source>
</evidence>
<comment type="similarity">
    <text evidence="2">Belongs to the TonB family.</text>
</comment>
<evidence type="ECO:0000256" key="7">
    <source>
        <dbReference type="ARBA" id="ARBA00022927"/>
    </source>
</evidence>
<protein>
    <recommendedName>
        <fullName evidence="12">TonB C-terminal domain-containing protein</fullName>
    </recommendedName>
</protein>
<evidence type="ECO:0000313" key="14">
    <source>
        <dbReference type="Proteomes" id="UP001500631"/>
    </source>
</evidence>
<evidence type="ECO:0000256" key="11">
    <source>
        <dbReference type="SAM" id="Phobius"/>
    </source>
</evidence>
<keyword evidence="4" id="KW-1003">Cell membrane</keyword>
<keyword evidence="6 11" id="KW-0812">Transmembrane</keyword>
<evidence type="ECO:0000256" key="1">
    <source>
        <dbReference type="ARBA" id="ARBA00004383"/>
    </source>
</evidence>
<name>A0ABP9MWE4_9GAMM</name>
<gene>
    <name evidence="13" type="ORF">GCM10023338_21240</name>
</gene>
<dbReference type="PANTHER" id="PTHR33446:SF2">
    <property type="entry name" value="PROTEIN TONB"/>
    <property type="match status" value="1"/>
</dbReference>
<feature type="domain" description="TonB C-terminal" evidence="12">
    <location>
        <begin position="134"/>
        <end position="226"/>
    </location>
</feature>
<evidence type="ECO:0000256" key="9">
    <source>
        <dbReference type="ARBA" id="ARBA00023136"/>
    </source>
</evidence>
<dbReference type="PANTHER" id="PTHR33446">
    <property type="entry name" value="PROTEIN TONB-RELATED"/>
    <property type="match status" value="1"/>
</dbReference>
<keyword evidence="5" id="KW-0997">Cell inner membrane</keyword>
<keyword evidence="7" id="KW-0653">Protein transport</keyword>
<evidence type="ECO:0000256" key="2">
    <source>
        <dbReference type="ARBA" id="ARBA00006555"/>
    </source>
</evidence>
<dbReference type="InterPro" id="IPR006260">
    <property type="entry name" value="TonB/TolA_C"/>
</dbReference>
<comment type="subcellular location">
    <subcellularLocation>
        <location evidence="1">Cell inner membrane</location>
        <topology evidence="1">Single-pass membrane protein</topology>
        <orientation evidence="1">Periplasmic side</orientation>
    </subcellularLocation>
</comment>